<evidence type="ECO:0000256" key="5">
    <source>
        <dbReference type="SAM" id="Phobius"/>
    </source>
</evidence>
<feature type="non-terminal residue" evidence="6">
    <location>
        <position position="1"/>
    </location>
</feature>
<keyword evidence="4 5" id="KW-0472">Membrane</keyword>
<evidence type="ECO:0000256" key="3">
    <source>
        <dbReference type="ARBA" id="ARBA00022989"/>
    </source>
</evidence>
<reference evidence="6" key="1">
    <citation type="submission" date="2018-05" db="EMBL/GenBank/DDBJ databases">
        <title>Draft genome of Mucuna pruriens seed.</title>
        <authorList>
            <person name="Nnadi N.E."/>
            <person name="Vos R."/>
            <person name="Hasami M.H."/>
            <person name="Devisetty U.K."/>
            <person name="Aguiy J.C."/>
        </authorList>
    </citation>
    <scope>NUCLEOTIDE SEQUENCE [LARGE SCALE GENOMIC DNA]</scope>
    <source>
        <strain evidence="6">JCA_2017</strain>
    </source>
</reference>
<dbReference type="SUPFAM" id="SSF103481">
    <property type="entry name" value="Multidrug resistance efflux transporter EmrE"/>
    <property type="match status" value="1"/>
</dbReference>
<evidence type="ECO:0000313" key="7">
    <source>
        <dbReference type="Proteomes" id="UP000257109"/>
    </source>
</evidence>
<name>A0A371IA52_MUCPR</name>
<feature type="transmembrane region" description="Helical" evidence="5">
    <location>
        <begin position="59"/>
        <end position="90"/>
    </location>
</feature>
<dbReference type="PANTHER" id="PTHR31218">
    <property type="entry name" value="WAT1-RELATED PROTEIN"/>
    <property type="match status" value="1"/>
</dbReference>
<dbReference type="STRING" id="157652.A0A371IA52"/>
<dbReference type="InterPro" id="IPR030184">
    <property type="entry name" value="WAT1-related"/>
</dbReference>
<keyword evidence="3 5" id="KW-1133">Transmembrane helix</keyword>
<sequence length="448" mass="48894">MEKADLRSSSTQAKIMGSITSIAGALIVVLYKGSTILNVSSPSQAPPLHSPLASSQRNWVLGGFLLAVAYILMSIWYIVLAFFSIFFSTVVHTWGLHLKGPVYVSIFKPLSIAIAAAMSVIFLGEDLYLGSVVGAVILCIGFYAVIWGKAKEEELHEDENYSLNIIRDEFVIVLQCFRYGDIEGEEGGIRECEGVASVGDGGKTYKGVVLGWCTLIDKDLAGTHEDIEEEHETPILIKLSKACGEFCFDLIFLKLSVSGKFTIPFVPYSHFLVFPSSFCSISTSSFFKHGVRDPRLQDIIGRPLSLMEVLLCVWVSGKGTQKGKSWFEILLRGKGVGYEGLYVRLPFKKAIKTNGLKGFAPCGSSTGAFLLVLMTKGTSSPSSSSSTIRGGLVLETTSSSSSKMDSSTIKVLKSFLVSPRRFGQFDAYAKMHSKEDEVKEATLQLRVQ</sequence>
<dbReference type="EMBL" id="QJKJ01000553">
    <property type="protein sequence ID" value="RDY11921.1"/>
    <property type="molecule type" value="Genomic_DNA"/>
</dbReference>
<comment type="subcellular location">
    <subcellularLocation>
        <location evidence="1">Membrane</location>
        <topology evidence="1">Multi-pass membrane protein</topology>
    </subcellularLocation>
</comment>
<accession>A0A371IA52</accession>
<dbReference type="GO" id="GO:0022857">
    <property type="term" value="F:transmembrane transporter activity"/>
    <property type="evidence" value="ECO:0007669"/>
    <property type="project" value="InterPro"/>
</dbReference>
<proteinExistence type="predicted"/>
<gene>
    <name evidence="6" type="ORF">CR513_03332</name>
</gene>
<protein>
    <submittedName>
        <fullName evidence="6">WAT1-related protein</fullName>
    </submittedName>
</protein>
<feature type="transmembrane region" description="Helical" evidence="5">
    <location>
        <begin position="128"/>
        <end position="146"/>
    </location>
</feature>
<dbReference type="AlphaFoldDB" id="A0A371IA52"/>
<dbReference type="GO" id="GO:0016020">
    <property type="term" value="C:membrane"/>
    <property type="evidence" value="ECO:0007669"/>
    <property type="project" value="InterPro"/>
</dbReference>
<evidence type="ECO:0000256" key="1">
    <source>
        <dbReference type="ARBA" id="ARBA00004141"/>
    </source>
</evidence>
<dbReference type="Proteomes" id="UP000257109">
    <property type="component" value="Unassembled WGS sequence"/>
</dbReference>
<feature type="transmembrane region" description="Helical" evidence="5">
    <location>
        <begin position="21"/>
        <end position="39"/>
    </location>
</feature>
<keyword evidence="2 5" id="KW-0812">Transmembrane</keyword>
<dbReference type="OrthoDB" id="1727045at2759"/>
<dbReference type="InterPro" id="IPR037185">
    <property type="entry name" value="EmrE-like"/>
</dbReference>
<evidence type="ECO:0000256" key="4">
    <source>
        <dbReference type="ARBA" id="ARBA00023136"/>
    </source>
</evidence>
<comment type="caution">
    <text evidence="6">The sequence shown here is derived from an EMBL/GenBank/DDBJ whole genome shotgun (WGS) entry which is preliminary data.</text>
</comment>
<keyword evidence="7" id="KW-1185">Reference proteome</keyword>
<feature type="transmembrane region" description="Helical" evidence="5">
    <location>
        <begin position="102"/>
        <end position="122"/>
    </location>
</feature>
<evidence type="ECO:0000313" key="6">
    <source>
        <dbReference type="EMBL" id="RDY11921.1"/>
    </source>
</evidence>
<evidence type="ECO:0000256" key="2">
    <source>
        <dbReference type="ARBA" id="ARBA00022692"/>
    </source>
</evidence>
<organism evidence="6 7">
    <name type="scientific">Mucuna pruriens</name>
    <name type="common">Velvet bean</name>
    <name type="synonym">Dolichos pruriens</name>
    <dbReference type="NCBI Taxonomy" id="157652"/>
    <lineage>
        <taxon>Eukaryota</taxon>
        <taxon>Viridiplantae</taxon>
        <taxon>Streptophyta</taxon>
        <taxon>Embryophyta</taxon>
        <taxon>Tracheophyta</taxon>
        <taxon>Spermatophyta</taxon>
        <taxon>Magnoliopsida</taxon>
        <taxon>eudicotyledons</taxon>
        <taxon>Gunneridae</taxon>
        <taxon>Pentapetalae</taxon>
        <taxon>rosids</taxon>
        <taxon>fabids</taxon>
        <taxon>Fabales</taxon>
        <taxon>Fabaceae</taxon>
        <taxon>Papilionoideae</taxon>
        <taxon>50 kb inversion clade</taxon>
        <taxon>NPAAA clade</taxon>
        <taxon>indigoferoid/millettioid clade</taxon>
        <taxon>Phaseoleae</taxon>
        <taxon>Mucuna</taxon>
    </lineage>
</organism>